<keyword evidence="3" id="KW-0597">Phosphoprotein</keyword>
<evidence type="ECO:0000256" key="5">
    <source>
        <dbReference type="SAM" id="Phobius"/>
    </source>
</evidence>
<dbReference type="InterPro" id="IPR003594">
    <property type="entry name" value="HATPase_dom"/>
</dbReference>
<dbReference type="GO" id="GO:0005524">
    <property type="term" value="F:ATP binding"/>
    <property type="evidence" value="ECO:0007669"/>
    <property type="project" value="UniProtKB-KW"/>
</dbReference>
<feature type="domain" description="Histidine kinase" evidence="6">
    <location>
        <begin position="90"/>
        <end position="291"/>
    </location>
</feature>
<dbReference type="Pfam" id="PF00512">
    <property type="entry name" value="HisKA"/>
    <property type="match status" value="1"/>
</dbReference>
<evidence type="ECO:0000313" key="8">
    <source>
        <dbReference type="Proteomes" id="UP001247805"/>
    </source>
</evidence>
<evidence type="ECO:0000256" key="1">
    <source>
        <dbReference type="ARBA" id="ARBA00000085"/>
    </source>
</evidence>
<accession>A0ABU3STM3</accession>
<dbReference type="RefSeq" id="WP_316025010.1">
    <property type="nucleotide sequence ID" value="NZ_JAWDIO010000002.1"/>
</dbReference>
<evidence type="ECO:0000313" key="7">
    <source>
        <dbReference type="EMBL" id="MDU0353328.1"/>
    </source>
</evidence>
<dbReference type="EC" id="2.7.13.3" evidence="2"/>
<proteinExistence type="predicted"/>
<sequence>MTVIPLSQNLQNPDSSLVVLLFTGILLSFSLAFITYSFLSKQNQLTYEVERQTSELVEQKNLLNIKNIELGKAVEEARVSENAKADFLANMSHEIRTPLNGVIGLTGLLQQTKLDKLQREYLNKLAFSGKHLLTVINDILDFSKIESGNIVLENKAFSIHSVVDNLQVAFEDQVRAKGLHFNVALEGKICPDLMGDVFRINQILLNLCSNAIKFTEKGGVHVAISMSKHAQLEHTFDVQFKVIDTGVGLEESQIGNLFKKFSQADTSTTRKFGGTGLGLAISQRLCQSMGAIYRWTAAKTKAVLLPQ</sequence>
<dbReference type="PRINTS" id="PR00344">
    <property type="entry name" value="BCTRLSENSOR"/>
</dbReference>
<keyword evidence="7" id="KW-0547">Nucleotide-binding</keyword>
<dbReference type="SUPFAM" id="SSF55874">
    <property type="entry name" value="ATPase domain of HSP90 chaperone/DNA topoisomerase II/histidine kinase"/>
    <property type="match status" value="1"/>
</dbReference>
<dbReference type="InterPro" id="IPR036890">
    <property type="entry name" value="HATPase_C_sf"/>
</dbReference>
<dbReference type="CDD" id="cd00082">
    <property type="entry name" value="HisKA"/>
    <property type="match status" value="1"/>
</dbReference>
<dbReference type="SMART" id="SM00388">
    <property type="entry name" value="HisKA"/>
    <property type="match status" value="1"/>
</dbReference>
<name>A0ABU3STM3_9ALTE</name>
<dbReference type="PANTHER" id="PTHR45339">
    <property type="entry name" value="HYBRID SIGNAL TRANSDUCTION HISTIDINE KINASE J"/>
    <property type="match status" value="1"/>
</dbReference>
<keyword evidence="7" id="KW-0067">ATP-binding</keyword>
<dbReference type="Pfam" id="PF02518">
    <property type="entry name" value="HATPase_c"/>
    <property type="match status" value="1"/>
</dbReference>
<dbReference type="InterPro" id="IPR004358">
    <property type="entry name" value="Sig_transdc_His_kin-like_C"/>
</dbReference>
<keyword evidence="5" id="KW-0812">Transmembrane</keyword>
<dbReference type="PROSITE" id="PS50109">
    <property type="entry name" value="HIS_KIN"/>
    <property type="match status" value="1"/>
</dbReference>
<reference evidence="7 8" key="1">
    <citation type="submission" date="2023-10" db="EMBL/GenBank/DDBJ databases">
        <title>Glaciecola aquimarina strain GGW-M5 nov., isolated from a coastal seawater.</title>
        <authorList>
            <person name="Bayburt H."/>
            <person name="Kim J.M."/>
            <person name="Choi B.J."/>
            <person name="Jeon C.O."/>
        </authorList>
    </citation>
    <scope>NUCLEOTIDE SEQUENCE [LARGE SCALE GENOMIC DNA]</scope>
    <source>
        <strain evidence="7 8">KCTC 32108</strain>
    </source>
</reference>
<dbReference type="EMBL" id="JAWDIO010000002">
    <property type="protein sequence ID" value="MDU0353328.1"/>
    <property type="molecule type" value="Genomic_DNA"/>
</dbReference>
<keyword evidence="8" id="KW-1185">Reference proteome</keyword>
<dbReference type="InterPro" id="IPR036097">
    <property type="entry name" value="HisK_dim/P_sf"/>
</dbReference>
<keyword evidence="5" id="KW-0472">Membrane</keyword>
<dbReference type="InterPro" id="IPR005467">
    <property type="entry name" value="His_kinase_dom"/>
</dbReference>
<keyword evidence="4" id="KW-0902">Two-component regulatory system</keyword>
<keyword evidence="5" id="KW-1133">Transmembrane helix</keyword>
<evidence type="ECO:0000256" key="3">
    <source>
        <dbReference type="ARBA" id="ARBA00022553"/>
    </source>
</evidence>
<protein>
    <recommendedName>
        <fullName evidence="2">histidine kinase</fullName>
        <ecNumber evidence="2">2.7.13.3</ecNumber>
    </recommendedName>
</protein>
<comment type="caution">
    <text evidence="7">The sequence shown here is derived from an EMBL/GenBank/DDBJ whole genome shotgun (WGS) entry which is preliminary data.</text>
</comment>
<dbReference type="SUPFAM" id="SSF47384">
    <property type="entry name" value="Homodimeric domain of signal transducing histidine kinase"/>
    <property type="match status" value="1"/>
</dbReference>
<gene>
    <name evidence="7" type="ORF">RS130_04730</name>
</gene>
<comment type="catalytic activity">
    <reaction evidence="1">
        <text>ATP + protein L-histidine = ADP + protein N-phospho-L-histidine.</text>
        <dbReference type="EC" id="2.7.13.3"/>
    </reaction>
</comment>
<dbReference type="SMART" id="SM00387">
    <property type="entry name" value="HATPase_c"/>
    <property type="match status" value="1"/>
</dbReference>
<evidence type="ECO:0000256" key="2">
    <source>
        <dbReference type="ARBA" id="ARBA00012438"/>
    </source>
</evidence>
<organism evidence="7 8">
    <name type="scientific">Paraglaciecola aquimarina</name>
    <dbReference type="NCBI Taxonomy" id="1235557"/>
    <lineage>
        <taxon>Bacteria</taxon>
        <taxon>Pseudomonadati</taxon>
        <taxon>Pseudomonadota</taxon>
        <taxon>Gammaproteobacteria</taxon>
        <taxon>Alteromonadales</taxon>
        <taxon>Alteromonadaceae</taxon>
        <taxon>Paraglaciecola</taxon>
    </lineage>
</organism>
<feature type="transmembrane region" description="Helical" evidence="5">
    <location>
        <begin position="17"/>
        <end position="39"/>
    </location>
</feature>
<dbReference type="PANTHER" id="PTHR45339:SF1">
    <property type="entry name" value="HYBRID SIGNAL TRANSDUCTION HISTIDINE KINASE J"/>
    <property type="match status" value="1"/>
</dbReference>
<dbReference type="Gene3D" id="3.30.565.10">
    <property type="entry name" value="Histidine kinase-like ATPase, C-terminal domain"/>
    <property type="match status" value="1"/>
</dbReference>
<dbReference type="Gene3D" id="1.10.287.130">
    <property type="match status" value="1"/>
</dbReference>
<dbReference type="Proteomes" id="UP001247805">
    <property type="component" value="Unassembled WGS sequence"/>
</dbReference>
<evidence type="ECO:0000256" key="4">
    <source>
        <dbReference type="ARBA" id="ARBA00023012"/>
    </source>
</evidence>
<dbReference type="InterPro" id="IPR003661">
    <property type="entry name" value="HisK_dim/P_dom"/>
</dbReference>
<evidence type="ECO:0000259" key="6">
    <source>
        <dbReference type="PROSITE" id="PS50109"/>
    </source>
</evidence>